<dbReference type="InterPro" id="IPR007305">
    <property type="entry name" value="Vesicle_transpt_Got1/SFT2"/>
</dbReference>
<dbReference type="InterPro" id="IPR011691">
    <property type="entry name" value="Vesicle_transpt_SFT2"/>
</dbReference>
<evidence type="ECO:0000256" key="2">
    <source>
        <dbReference type="ARBA" id="ARBA00022448"/>
    </source>
</evidence>
<gene>
    <name evidence="9" type="ORF">E3P90_01650</name>
</gene>
<organism evidence="9 10">
    <name type="scientific">Wallemia ichthyophaga</name>
    <dbReference type="NCBI Taxonomy" id="245174"/>
    <lineage>
        <taxon>Eukaryota</taxon>
        <taxon>Fungi</taxon>
        <taxon>Dikarya</taxon>
        <taxon>Basidiomycota</taxon>
        <taxon>Wallemiomycotina</taxon>
        <taxon>Wallemiomycetes</taxon>
        <taxon>Wallemiales</taxon>
        <taxon>Wallemiaceae</taxon>
        <taxon>Wallemia</taxon>
    </lineage>
</organism>
<dbReference type="Proteomes" id="UP000306954">
    <property type="component" value="Unassembled WGS sequence"/>
</dbReference>
<evidence type="ECO:0000256" key="7">
    <source>
        <dbReference type="ARBA" id="ARBA00025800"/>
    </source>
</evidence>
<comment type="subcellular location">
    <subcellularLocation>
        <location evidence="8">Golgi apparatus membrane</location>
        <topology evidence="8">Multi-pass membrane protein</topology>
    </subcellularLocation>
    <subcellularLocation>
        <location evidence="1">Membrane</location>
        <topology evidence="1">Multi-pass membrane protein</topology>
    </subcellularLocation>
</comment>
<keyword evidence="2 8" id="KW-0813">Transport</keyword>
<evidence type="ECO:0000256" key="3">
    <source>
        <dbReference type="ARBA" id="ARBA00022692"/>
    </source>
</evidence>
<dbReference type="PANTHER" id="PTHR23137">
    <property type="entry name" value="VESICLE TRANSPORT PROTEIN-RELATED"/>
    <property type="match status" value="1"/>
</dbReference>
<dbReference type="GO" id="GO:0016192">
    <property type="term" value="P:vesicle-mediated transport"/>
    <property type="evidence" value="ECO:0007669"/>
    <property type="project" value="InterPro"/>
</dbReference>
<feature type="transmembrane region" description="Helical" evidence="8">
    <location>
        <begin position="125"/>
        <end position="147"/>
    </location>
</feature>
<evidence type="ECO:0000256" key="4">
    <source>
        <dbReference type="ARBA" id="ARBA00022927"/>
    </source>
</evidence>
<dbReference type="GO" id="GO:0015031">
    <property type="term" value="P:protein transport"/>
    <property type="evidence" value="ECO:0007669"/>
    <property type="project" value="UniProtKB-KW"/>
</dbReference>
<evidence type="ECO:0000256" key="6">
    <source>
        <dbReference type="ARBA" id="ARBA00023136"/>
    </source>
</evidence>
<evidence type="ECO:0000256" key="8">
    <source>
        <dbReference type="RuleBase" id="RU363111"/>
    </source>
</evidence>
<dbReference type="EMBL" id="SPOF01000014">
    <property type="protein sequence ID" value="TIB13530.1"/>
    <property type="molecule type" value="Genomic_DNA"/>
</dbReference>
<sequence>MALEPQVWVLVDLAVLLADYSIAFFSQSMGSFRWLGQSQGQEQSQTEAQPQTQPPQSLYATLSNSISDYIPLNSQHNSNEQEAYFALNRWERFLGFVICLIGSAACFLLSFFLFLPILPIRPHKFALAFSMGSVLVMAAFALLVGPLNHLKHLLSRERIVFSVSYLSSLSLTIYFALIAKSYIGVLVAGLIQLAALLTYIFQYFPGGLTTLKFGGRMAFRGASNILPI</sequence>
<dbReference type="Pfam" id="PF04178">
    <property type="entry name" value="Got1"/>
    <property type="match status" value="1"/>
</dbReference>
<dbReference type="GO" id="GO:0000139">
    <property type="term" value="C:Golgi membrane"/>
    <property type="evidence" value="ECO:0007669"/>
    <property type="project" value="UniProtKB-SubCell"/>
</dbReference>
<evidence type="ECO:0000313" key="10">
    <source>
        <dbReference type="Proteomes" id="UP000306954"/>
    </source>
</evidence>
<evidence type="ECO:0000256" key="5">
    <source>
        <dbReference type="ARBA" id="ARBA00022989"/>
    </source>
</evidence>
<feature type="transmembrane region" description="Helical" evidence="8">
    <location>
        <begin position="159"/>
        <end position="177"/>
    </location>
</feature>
<dbReference type="AlphaFoldDB" id="A0A4T0IU39"/>
<evidence type="ECO:0000256" key="1">
    <source>
        <dbReference type="ARBA" id="ARBA00004141"/>
    </source>
</evidence>
<name>A0A4T0IU39_WALIC</name>
<keyword evidence="8" id="KW-0333">Golgi apparatus</keyword>
<protein>
    <recommendedName>
        <fullName evidence="8">Protein transport protein SFT2</fullName>
    </recommendedName>
</protein>
<keyword evidence="3 8" id="KW-0812">Transmembrane</keyword>
<feature type="transmembrane region" description="Helical" evidence="8">
    <location>
        <begin position="183"/>
        <end position="204"/>
    </location>
</feature>
<reference evidence="9 10" key="1">
    <citation type="submission" date="2019-03" db="EMBL/GenBank/DDBJ databases">
        <title>Sequencing 23 genomes of Wallemia ichthyophaga.</title>
        <authorList>
            <person name="Gostincar C."/>
        </authorList>
    </citation>
    <scope>NUCLEOTIDE SEQUENCE [LARGE SCALE GENOMIC DNA]</scope>
    <source>
        <strain evidence="9 10">EXF-8621</strain>
    </source>
</reference>
<evidence type="ECO:0000313" key="9">
    <source>
        <dbReference type="EMBL" id="TIB13530.1"/>
    </source>
</evidence>
<comment type="function">
    <text evidence="8">Nonessential protein required for the fusion of transport vesicles derived from the endocytic pathway with the Golgi complex.</text>
</comment>
<keyword evidence="5 8" id="KW-1133">Transmembrane helix</keyword>
<dbReference type="PANTHER" id="PTHR23137:SF36">
    <property type="entry name" value="VESICLE TRANSPORT PROTEIN SFT2C"/>
    <property type="match status" value="1"/>
</dbReference>
<comment type="caution">
    <text evidence="9">The sequence shown here is derived from an EMBL/GenBank/DDBJ whole genome shotgun (WGS) entry which is preliminary data.</text>
</comment>
<proteinExistence type="inferred from homology"/>
<comment type="similarity">
    <text evidence="7 8">Belongs to the SFT2 family.</text>
</comment>
<keyword evidence="6 8" id="KW-0472">Membrane</keyword>
<accession>A0A4T0IU39</accession>
<feature type="transmembrane region" description="Helical" evidence="8">
    <location>
        <begin position="93"/>
        <end position="119"/>
    </location>
</feature>
<keyword evidence="4 8" id="KW-0653">Protein transport</keyword>